<dbReference type="Proteomes" id="UP000235786">
    <property type="component" value="Unassembled WGS sequence"/>
</dbReference>
<keyword evidence="5" id="KW-1185">Reference proteome</keyword>
<evidence type="ECO:0000256" key="1">
    <source>
        <dbReference type="SAM" id="MobiDB-lite"/>
    </source>
</evidence>
<feature type="transmembrane region" description="Helical" evidence="2">
    <location>
        <begin position="247"/>
        <end position="266"/>
    </location>
</feature>
<feature type="transmembrane region" description="Helical" evidence="2">
    <location>
        <begin position="278"/>
        <end position="295"/>
    </location>
</feature>
<dbReference type="EMBL" id="KZ613941">
    <property type="protein sequence ID" value="PMD43836.1"/>
    <property type="molecule type" value="Genomic_DNA"/>
</dbReference>
<keyword evidence="2" id="KW-1133">Transmembrane helix</keyword>
<feature type="transmembrane region" description="Helical" evidence="2">
    <location>
        <begin position="307"/>
        <end position="326"/>
    </location>
</feature>
<proteinExistence type="predicted"/>
<feature type="transmembrane region" description="Helical" evidence="2">
    <location>
        <begin position="360"/>
        <end position="383"/>
    </location>
</feature>
<accession>A0A2J6RZ88</accession>
<feature type="transmembrane region" description="Helical" evidence="2">
    <location>
        <begin position="201"/>
        <end position="226"/>
    </location>
</feature>
<feature type="domain" description="DUF3533" evidence="3">
    <location>
        <begin position="10"/>
        <end position="373"/>
    </location>
</feature>
<protein>
    <recommendedName>
        <fullName evidence="3">DUF3533 domain-containing protein</fullName>
    </recommendedName>
</protein>
<feature type="region of interest" description="Disordered" evidence="1">
    <location>
        <begin position="420"/>
        <end position="460"/>
    </location>
</feature>
<evidence type="ECO:0000259" key="3">
    <source>
        <dbReference type="Pfam" id="PF12051"/>
    </source>
</evidence>
<evidence type="ECO:0000313" key="4">
    <source>
        <dbReference type="EMBL" id="PMD43836.1"/>
    </source>
</evidence>
<evidence type="ECO:0000313" key="5">
    <source>
        <dbReference type="Proteomes" id="UP000235786"/>
    </source>
</evidence>
<dbReference type="InterPro" id="IPR022703">
    <property type="entry name" value="DUF3533"/>
</dbReference>
<dbReference type="InterPro" id="IPR053001">
    <property type="entry name" value="MNNG_permease-like"/>
</dbReference>
<name>A0A2J6RZ88_HYAVF</name>
<evidence type="ECO:0000256" key="2">
    <source>
        <dbReference type="SAM" id="Phobius"/>
    </source>
</evidence>
<sequence>MNFLKAASLNFILLQLLFLGLFCYIYGAIWRQAFHLSNMNVLFVDYDGGILGTAVRDAYKTLQGNTFPSLQESSPDQFPAPADVKEAVCKIHYWGAIYTSSGASQRLANALPGGVAADTYNRSDVLTFVWNEARYPTIVDSDIEESLTTLSSAARIAYSTLNGTGALQILNSTDPAAISVFTNPWSLTNINLQPTSQGSRIIYNTLVIILILIQEFFYLGTINGLYASFKIYAKLYPHRIIAYRNGISLAYTCSGSLCVTGAIWAFRGSWDVNANQFVLTWMVLWLFAHLNFLWLDVFTIWTPPQYVPMLLISWIILNVTSILVPFELAPGFYRWGYALPAHEVFQVLLDIWSKGCNPQLYHALPVLFVLELIGLALGVVGVYRRCHYAVILEEAAEAAFRDKVAVAVATERRLIAERKQREVEGEGEGEDGVTEEKRDESEVADVVRAESRELQRKHTKVASECRYGPAFPLAFNKDESEDSVDSKSQGV</sequence>
<dbReference type="Pfam" id="PF12051">
    <property type="entry name" value="DUF3533"/>
    <property type="match status" value="1"/>
</dbReference>
<dbReference type="PANTHER" id="PTHR34814">
    <property type="entry name" value="NITROSOGUANIDINE RESISTANCE PROTEIN SNG1"/>
    <property type="match status" value="1"/>
</dbReference>
<feature type="compositionally biased region" description="Basic and acidic residues" evidence="1">
    <location>
        <begin position="434"/>
        <end position="456"/>
    </location>
</feature>
<dbReference type="OrthoDB" id="2140105at2759"/>
<keyword evidence="2" id="KW-0812">Transmembrane</keyword>
<dbReference type="PANTHER" id="PTHR34814:SF2">
    <property type="entry name" value="DUF3533 DOMAIN-CONTAINING PROTEIN"/>
    <property type="match status" value="1"/>
</dbReference>
<gene>
    <name evidence="4" type="ORF">L207DRAFT_508640</name>
</gene>
<dbReference type="STRING" id="1149755.A0A2J6RZ88"/>
<reference evidence="4 5" key="1">
    <citation type="submission" date="2016-04" db="EMBL/GenBank/DDBJ databases">
        <title>A degradative enzymes factory behind the ericoid mycorrhizal symbiosis.</title>
        <authorList>
            <consortium name="DOE Joint Genome Institute"/>
            <person name="Martino E."/>
            <person name="Morin E."/>
            <person name="Grelet G."/>
            <person name="Kuo A."/>
            <person name="Kohler A."/>
            <person name="Daghino S."/>
            <person name="Barry K."/>
            <person name="Choi C."/>
            <person name="Cichocki N."/>
            <person name="Clum A."/>
            <person name="Copeland A."/>
            <person name="Hainaut M."/>
            <person name="Haridas S."/>
            <person name="Labutti K."/>
            <person name="Lindquist E."/>
            <person name="Lipzen A."/>
            <person name="Khouja H.-R."/>
            <person name="Murat C."/>
            <person name="Ohm R."/>
            <person name="Olson A."/>
            <person name="Spatafora J."/>
            <person name="Veneault-Fourrey C."/>
            <person name="Henrissat B."/>
            <person name="Grigoriev I."/>
            <person name="Martin F."/>
            <person name="Perotto S."/>
        </authorList>
    </citation>
    <scope>NUCLEOTIDE SEQUENCE [LARGE SCALE GENOMIC DNA]</scope>
    <source>
        <strain evidence="4 5">F</strain>
    </source>
</reference>
<keyword evidence="2" id="KW-0472">Membrane</keyword>
<dbReference type="GO" id="GO:0016020">
    <property type="term" value="C:membrane"/>
    <property type="evidence" value="ECO:0007669"/>
    <property type="project" value="TreeGrafter"/>
</dbReference>
<dbReference type="AlphaFoldDB" id="A0A2J6RZ88"/>
<organism evidence="4 5">
    <name type="scientific">Hyaloscypha variabilis (strain UAMH 11265 / GT02V1 / F)</name>
    <name type="common">Meliniomyces variabilis</name>
    <dbReference type="NCBI Taxonomy" id="1149755"/>
    <lineage>
        <taxon>Eukaryota</taxon>
        <taxon>Fungi</taxon>
        <taxon>Dikarya</taxon>
        <taxon>Ascomycota</taxon>
        <taxon>Pezizomycotina</taxon>
        <taxon>Leotiomycetes</taxon>
        <taxon>Helotiales</taxon>
        <taxon>Hyaloscyphaceae</taxon>
        <taxon>Hyaloscypha</taxon>
        <taxon>Hyaloscypha variabilis</taxon>
    </lineage>
</organism>